<dbReference type="REBASE" id="364051">
    <property type="entry name" value="M.IanW5TDndDP"/>
</dbReference>
<dbReference type="PANTHER" id="PTHR32114:SF2">
    <property type="entry name" value="ABC TRANSPORTER ABCH.3"/>
    <property type="match status" value="1"/>
</dbReference>
<dbReference type="InterPro" id="IPR027417">
    <property type="entry name" value="P-loop_NTPase"/>
</dbReference>
<dbReference type="GO" id="GO:0006302">
    <property type="term" value="P:double-strand break repair"/>
    <property type="evidence" value="ECO:0007669"/>
    <property type="project" value="InterPro"/>
</dbReference>
<keyword evidence="3" id="KW-1185">Reference proteome</keyword>
<dbReference type="RefSeq" id="WP_156267628.1">
    <property type="nucleotide sequence ID" value="NZ_CP032551.1"/>
</dbReference>
<dbReference type="Pfam" id="PF13476">
    <property type="entry name" value="AAA_23"/>
    <property type="match status" value="1"/>
</dbReference>
<dbReference type="GO" id="GO:0016887">
    <property type="term" value="F:ATP hydrolysis activity"/>
    <property type="evidence" value="ECO:0007669"/>
    <property type="project" value="InterPro"/>
</dbReference>
<evidence type="ECO:0000313" key="3">
    <source>
        <dbReference type="Proteomes" id="UP000427820"/>
    </source>
</evidence>
<dbReference type="SUPFAM" id="SSF52540">
    <property type="entry name" value="P-loop containing nucleoside triphosphate hydrolases"/>
    <property type="match status" value="1"/>
</dbReference>
<name>A0AA92IME8_9GAMM</name>
<dbReference type="InterPro" id="IPR017599">
    <property type="entry name" value="DNA_S_DndD"/>
</dbReference>
<dbReference type="KEGG" id="panm:D3795_07760"/>
<gene>
    <name evidence="2" type="primary">dndD</name>
    <name evidence="2" type="ORF">D3795_07760</name>
</gene>
<dbReference type="EMBL" id="CP032551">
    <property type="protein sequence ID" value="QGT96059.1"/>
    <property type="molecule type" value="Genomic_DNA"/>
</dbReference>
<sequence length="663" mass="75239">MIFKTLTLNNFRVFKGLHDIDLAPKKHGLVGKPIVLFGGLNGAGKTSILTAIRLILMGRKALGTAISQKEYIKFLIEQINKEALSSQKNARASIELEFTHTHKGKHNTFVVNRGWNSEGTESLKLKLNDEILDTLNIEQTQAILSDLVPTGIGDLFFFDGEKIAELAEDDTGHYLKDAVQKLLGIDVVNRLREDLEIYLKQVTKDSSDNESVKQITALEAEKDLLYQLATRSRQKAEEIRPQLFELRKLASHLENKLQERGGAWAKTKKDEKARADQLIRDEHQISGVILNELDDYFPLALAPNAVKSLFEQLHKEKSKKQENGFLEQLTKLVPKLSRVLAKEINADAANLEKLILDHAELLSSSRQDGSVVLDISDTDFYRLLNGNEASLNSKAKLVESLRKLEFSQSELASLSTNISRAPDEEELGEIFAELRELDKKIIEKRDNYLAHLKEAQSRMMKTLELSRRLEKLISQQKNQVTIVKAIKRVSSAQSALTQFARRLTKLRVSQLEELFVISYRKLARKDELKLAAKINPENFDVSLIDQDGTEINRKSLSAGEKQIFAFAILEALGKLSGKVLPLVVDTPLGRLDSKHRDKLITRYFPEASDQVILLSTDTEVDKGFYSMLEEYVSHSYEIKFDGKLRNSRIFEGYFWKDNYMEVV</sequence>
<dbReference type="Gene3D" id="3.40.50.300">
    <property type="entry name" value="P-loop containing nucleotide triphosphate hydrolases"/>
    <property type="match status" value="2"/>
</dbReference>
<evidence type="ECO:0000313" key="2">
    <source>
        <dbReference type="EMBL" id="QGT96059.1"/>
    </source>
</evidence>
<dbReference type="InterPro" id="IPR038729">
    <property type="entry name" value="Rad50/SbcC_AAA"/>
</dbReference>
<accession>A0AA92IME8</accession>
<protein>
    <submittedName>
        <fullName evidence="2">DNA sulfur modification protein DndD</fullName>
    </submittedName>
</protein>
<organism evidence="2 3">
    <name type="scientific">Pseudidiomarina andamanensis</name>
    <dbReference type="NCBI Taxonomy" id="1940690"/>
    <lineage>
        <taxon>Bacteria</taxon>
        <taxon>Pseudomonadati</taxon>
        <taxon>Pseudomonadota</taxon>
        <taxon>Gammaproteobacteria</taxon>
        <taxon>Alteromonadales</taxon>
        <taxon>Idiomarinaceae</taxon>
        <taxon>Pseudidiomarina</taxon>
    </lineage>
</organism>
<dbReference type="NCBIfam" id="TIGR03185">
    <property type="entry name" value="DNA_S_dndD"/>
    <property type="match status" value="1"/>
</dbReference>
<evidence type="ECO:0000259" key="1">
    <source>
        <dbReference type="Pfam" id="PF13476"/>
    </source>
</evidence>
<dbReference type="AlphaFoldDB" id="A0AA92IME8"/>
<proteinExistence type="predicted"/>
<dbReference type="Proteomes" id="UP000427820">
    <property type="component" value="Chromosome"/>
</dbReference>
<feature type="domain" description="Rad50/SbcC-type AAA" evidence="1">
    <location>
        <begin position="6"/>
        <end position="254"/>
    </location>
</feature>
<dbReference type="PANTHER" id="PTHR32114">
    <property type="entry name" value="ABC TRANSPORTER ABCH.3"/>
    <property type="match status" value="1"/>
</dbReference>
<reference evidence="2 3" key="1">
    <citation type="submission" date="2018-09" db="EMBL/GenBank/DDBJ databases">
        <title>Whole genome sequencing of Idiomarina andamanensis W-5T (LMG 29773T= JCM 31645T).</title>
        <authorList>
            <person name="Das S.K."/>
        </authorList>
    </citation>
    <scope>NUCLEOTIDE SEQUENCE [LARGE SCALE GENOMIC DNA]</scope>
    <source>
        <strain evidence="2 3">W-5T</strain>
    </source>
</reference>